<gene>
    <name evidence="8" type="ORF">ED208_03625</name>
</gene>
<dbReference type="InterPro" id="IPR018201">
    <property type="entry name" value="Ketoacyl_synth_AS"/>
</dbReference>
<evidence type="ECO:0000259" key="7">
    <source>
        <dbReference type="PROSITE" id="PS52019"/>
    </source>
</evidence>
<dbReference type="GO" id="GO:0006633">
    <property type="term" value="P:fatty acid biosynthetic process"/>
    <property type="evidence" value="ECO:0007669"/>
    <property type="project" value="UniProtKB-UniPathway"/>
</dbReference>
<dbReference type="Gene3D" id="3.40.366.10">
    <property type="entry name" value="Malonyl-Coenzyme A Acyl Carrier Protein, domain 2"/>
    <property type="match status" value="1"/>
</dbReference>
<dbReference type="InterPro" id="IPR008278">
    <property type="entry name" value="4-PPantetheinyl_Trfase_dom"/>
</dbReference>
<dbReference type="CDD" id="cd03440">
    <property type="entry name" value="hot_dog"/>
    <property type="match status" value="1"/>
</dbReference>
<dbReference type="SUPFAM" id="SSF53901">
    <property type="entry name" value="Thiolase-like"/>
    <property type="match status" value="1"/>
</dbReference>
<dbReference type="PROSITE" id="PS00606">
    <property type="entry name" value="KS3_1"/>
    <property type="match status" value="1"/>
</dbReference>
<name>A0A3N0VLI8_9GAMM</name>
<protein>
    <submittedName>
        <fullName evidence="8">4'-phosphopantetheinyl transferase superfamily protein</fullName>
    </submittedName>
</protein>
<proteinExistence type="predicted"/>
<dbReference type="Proteomes" id="UP000282106">
    <property type="component" value="Unassembled WGS sequence"/>
</dbReference>
<dbReference type="EMBL" id="RJVO01000001">
    <property type="protein sequence ID" value="ROH93623.1"/>
    <property type="molecule type" value="Genomic_DNA"/>
</dbReference>
<evidence type="ECO:0000256" key="2">
    <source>
        <dbReference type="ARBA" id="ARBA00022450"/>
    </source>
</evidence>
<feature type="active site" description="Proton acceptor; for dehydratase activity" evidence="5">
    <location>
        <position position="995"/>
    </location>
</feature>
<dbReference type="Gene3D" id="3.90.470.20">
    <property type="entry name" value="4'-phosphopantetheinyl transferase domain"/>
    <property type="match status" value="2"/>
</dbReference>
<dbReference type="Pfam" id="PF02801">
    <property type="entry name" value="Ketoacyl-synt_C"/>
    <property type="match status" value="1"/>
</dbReference>
<dbReference type="InterPro" id="IPR016035">
    <property type="entry name" value="Acyl_Trfase/lysoPLipase"/>
</dbReference>
<dbReference type="SUPFAM" id="SSF52151">
    <property type="entry name" value="FabD/lysophospholipase-like"/>
    <property type="match status" value="1"/>
</dbReference>
<dbReference type="UniPathway" id="UPA00094"/>
<dbReference type="SUPFAM" id="SSF56214">
    <property type="entry name" value="4'-phosphopantetheinyl transferase"/>
    <property type="match status" value="2"/>
</dbReference>
<dbReference type="PANTHER" id="PTHR43074:SF1">
    <property type="entry name" value="BETA-KETOACYL SYNTHASE FAMILY PROTEIN-RELATED"/>
    <property type="match status" value="1"/>
</dbReference>
<dbReference type="Gene3D" id="3.10.129.110">
    <property type="entry name" value="Polyketide synthase dehydratase"/>
    <property type="match status" value="1"/>
</dbReference>
<dbReference type="InterPro" id="IPR049900">
    <property type="entry name" value="PKS_mFAS_DH"/>
</dbReference>
<dbReference type="InterPro" id="IPR042104">
    <property type="entry name" value="PKS_dehydratase_sf"/>
</dbReference>
<evidence type="ECO:0000313" key="8">
    <source>
        <dbReference type="EMBL" id="ROH93623.1"/>
    </source>
</evidence>
<organism evidence="8 9">
    <name type="scientific">Stagnimonas aquatica</name>
    <dbReference type="NCBI Taxonomy" id="2689987"/>
    <lineage>
        <taxon>Bacteria</taxon>
        <taxon>Pseudomonadati</taxon>
        <taxon>Pseudomonadota</taxon>
        <taxon>Gammaproteobacteria</taxon>
        <taxon>Nevskiales</taxon>
        <taxon>Nevskiaceae</taxon>
        <taxon>Stagnimonas</taxon>
    </lineage>
</organism>
<dbReference type="InterPro" id="IPR001227">
    <property type="entry name" value="Ac_transferase_dom_sf"/>
</dbReference>
<feature type="domain" description="Ketosynthase family 3 (KS3)" evidence="6">
    <location>
        <begin position="2"/>
        <end position="458"/>
    </location>
</feature>
<dbReference type="InterPro" id="IPR014030">
    <property type="entry name" value="Ketoacyl_synth_N"/>
</dbReference>
<dbReference type="Pfam" id="PF00698">
    <property type="entry name" value="Acyl_transf_1"/>
    <property type="match status" value="1"/>
</dbReference>
<dbReference type="PANTHER" id="PTHR43074">
    <property type="entry name" value="OMEGA-3 POLYUNSATURATED FATTY ACID SYNTHASE PFAB-RELATED"/>
    <property type="match status" value="1"/>
</dbReference>
<dbReference type="GO" id="GO:0000287">
    <property type="term" value="F:magnesium ion binding"/>
    <property type="evidence" value="ECO:0007669"/>
    <property type="project" value="InterPro"/>
</dbReference>
<dbReference type="Pfam" id="PF14765">
    <property type="entry name" value="PS-DH"/>
    <property type="match status" value="1"/>
</dbReference>
<reference evidence="8 9" key="1">
    <citation type="submission" date="2018-10" db="EMBL/GenBank/DDBJ databases">
        <authorList>
            <person name="Chen W.-M."/>
        </authorList>
    </citation>
    <scope>NUCLEOTIDE SEQUENCE [LARGE SCALE GENOMIC DNA]</scope>
    <source>
        <strain evidence="8 9">THS-13</strain>
    </source>
</reference>
<feature type="region of interest" description="C-terminal hotdog fold" evidence="5">
    <location>
        <begin position="1102"/>
        <end position="1236"/>
    </location>
</feature>
<dbReference type="CDD" id="cd00833">
    <property type="entry name" value="PKS"/>
    <property type="match status" value="1"/>
</dbReference>
<dbReference type="InterPro" id="IPR052568">
    <property type="entry name" value="PKS-FAS_Synthase"/>
</dbReference>
<keyword evidence="4 8" id="KW-0808">Transferase</keyword>
<feature type="domain" description="PKS/mFAS DH" evidence="7">
    <location>
        <begin position="962"/>
        <end position="1236"/>
    </location>
</feature>
<dbReference type="SMART" id="SM00825">
    <property type="entry name" value="PKS_KS"/>
    <property type="match status" value="1"/>
</dbReference>
<dbReference type="GO" id="GO:0008897">
    <property type="term" value="F:holo-[acyl-carrier-protein] synthase activity"/>
    <property type="evidence" value="ECO:0007669"/>
    <property type="project" value="InterPro"/>
</dbReference>
<keyword evidence="9" id="KW-1185">Reference proteome</keyword>
<comment type="caution">
    <text evidence="8">The sequence shown here is derived from an EMBL/GenBank/DDBJ whole genome shotgun (WGS) entry which is preliminary data.</text>
</comment>
<dbReference type="InterPro" id="IPR020841">
    <property type="entry name" value="PKS_Beta-ketoAc_synthase_dom"/>
</dbReference>
<dbReference type="InterPro" id="IPR037143">
    <property type="entry name" value="4-PPantetheinyl_Trfase_dom_sf"/>
</dbReference>
<accession>A0A3N0VLI8</accession>
<evidence type="ECO:0000256" key="5">
    <source>
        <dbReference type="PROSITE-ProRule" id="PRU01363"/>
    </source>
</evidence>
<evidence type="ECO:0000256" key="1">
    <source>
        <dbReference type="ARBA" id="ARBA00005194"/>
    </source>
</evidence>
<evidence type="ECO:0000259" key="6">
    <source>
        <dbReference type="PROSITE" id="PS52004"/>
    </source>
</evidence>
<dbReference type="Gene3D" id="3.40.47.10">
    <property type="match status" value="1"/>
</dbReference>
<keyword evidence="2" id="KW-0596">Phosphopantetheine</keyword>
<comment type="pathway">
    <text evidence="1">Lipid metabolism; fatty acid biosynthesis.</text>
</comment>
<sequence>MTERIAIIGLGCLFPGAPNLGRYWRNIVDGVDAIGEVPAGRWDPSFYDPNSKAIDRFYCKRGGFVDDHADFDPLPFGVMPKATDSVEPDQLLTLKVGYQALRDAGYEHKPFARERTGVIVGRGNYIGAGVLRLEQHVRLLPQILTTLKDLFPDLGEPALAAVRRRLEQQFAYYGPDVAVGMIPNLLASRLANRLDLHGPAYTVDAACASSLLAVEQGCQSLRRRETDLMLVGGAHLTHDLTFWATFCQLGALSRSGVVKPLSAEADGILAGEGVGMAVLKRLDDALADGDRVYAVIEGVGSSSDGRAASLVAPSVSGQRIALEKAWAEVPFERESIGLVEAHGTGTPTGDGVELETMGEFFGPHAGDAPKPVIGSVKSMIGHAMPASGMASLIKTALAIYHGVLPPTLHCETPHPKLAATRFRTVSRSEPWSTAREHRVAALNAFGFGGINAHVVLRGLPQWPAVTSLPSLAGGGREAGVLPSGELALPEVLLLAADTPQALLARLDAGERDATPQSARCRLAIIAPDAKKLATARKAIASGKPWQGRQQIWFSPAGLLSEGGKLAFVFPGVDSSFEPQAADLAAYFGVPLPPHCEAQDPSVSLSRMVVGLLGFNRYLYDRLGELGIRASAYAGHSVGEWSAMLCAGMMDQGLSDRTNAALDFDAVKFPDLQFLAASCDQGKLEAAMAGLPRIGISHDNCPHQVIACGSRESIATAAERLREGGVFAKVLPFVSGFHSPLFAEHMDWYRQFFGAAQLLEPRVPVWSATIAAPFPPEMAGKRQLALDHLLQPVRFRELTERLYEQGYRVFIEVGTGSLTGFIADTLSGRPHQALRANHEARGGLAQLQQLSAALWVEGASFDTRLLVAATPEHAEEAAEAAPSASSRRLALGVPLVRLPQPLEPELLPVRLAPSGSSAALPPVAANDAVGQLVRDTLADIERAGREVLSLWQQHRAQPPAAPLAVVAAAAPNTAALPNRMQRLLDLNRNIPYVKDHELYPQRPGWPIVADRHPVVPMTMEVMLVREAVEETLPGLKVIEVAQIQAYNWLAVSRQLNVDITLKWSGENRIEAEIVGYFRAQVVVAADYPAATLPAPEPLRAPRATAVAAEDLYREGWMFHGPAYQGVAAFEAIGDNGINGRLRVPAGKGALLDNMGQLAGYWVMEQPQDCLAMPIGVDAIRFHAPDPLPGEELRAEVRVSELDALNCVTQHQLRDAQGRLRISIEGWRTRRYQMDKAFWVASRKLSELQASQFVPPNVALFEDRYDTAILRDYLSRRYLSASERAVYDGLSPRRRRQWLAGRVAAKDAVRAWLHRERGVEAVWPQEILVVNNEAGAPLLKANVTDTLPEGLHLSLAHKNNLAVAIVAEQPVGIDLEQIEPREPGFLEMAFHPAELALLNGPDVPAEHTRGWVAKEVAAKAAGTGLQGRLHDFVISARDGDCFCVNGHWVVTHPLRDCIVGWSLLPSHPLTTAAQTVASRKTA</sequence>
<dbReference type="InterPro" id="IPR014031">
    <property type="entry name" value="Ketoacyl_synth_C"/>
</dbReference>
<feature type="active site" description="Proton donor; for dehydratase activity" evidence="5">
    <location>
        <position position="1151"/>
    </location>
</feature>
<dbReference type="SMART" id="SM00827">
    <property type="entry name" value="PKS_AT"/>
    <property type="match status" value="1"/>
</dbReference>
<dbReference type="Pfam" id="PF01648">
    <property type="entry name" value="ACPS"/>
    <property type="match status" value="1"/>
</dbReference>
<dbReference type="Pfam" id="PF00109">
    <property type="entry name" value="ketoacyl-synt"/>
    <property type="match status" value="1"/>
</dbReference>
<dbReference type="PROSITE" id="PS52004">
    <property type="entry name" value="KS3_2"/>
    <property type="match status" value="1"/>
</dbReference>
<dbReference type="GO" id="GO:0004315">
    <property type="term" value="F:3-oxoacyl-[acyl-carrier-protein] synthase activity"/>
    <property type="evidence" value="ECO:0007669"/>
    <property type="project" value="InterPro"/>
</dbReference>
<dbReference type="InParanoid" id="A0A3N0VLI8"/>
<keyword evidence="3" id="KW-0597">Phosphoprotein</keyword>
<dbReference type="PROSITE" id="PS52019">
    <property type="entry name" value="PKS_MFAS_DH"/>
    <property type="match status" value="1"/>
</dbReference>
<dbReference type="InterPro" id="IPR014043">
    <property type="entry name" value="Acyl_transferase_dom"/>
</dbReference>
<dbReference type="InterPro" id="IPR016039">
    <property type="entry name" value="Thiolase-like"/>
</dbReference>
<evidence type="ECO:0000256" key="3">
    <source>
        <dbReference type="ARBA" id="ARBA00022553"/>
    </source>
</evidence>
<dbReference type="RefSeq" id="WP_123210478.1">
    <property type="nucleotide sequence ID" value="NZ_RJVO01000001.1"/>
</dbReference>
<evidence type="ECO:0000313" key="9">
    <source>
        <dbReference type="Proteomes" id="UP000282106"/>
    </source>
</evidence>
<feature type="region of interest" description="N-terminal hotdog fold" evidence="5">
    <location>
        <begin position="962"/>
        <end position="1083"/>
    </location>
</feature>
<evidence type="ECO:0000256" key="4">
    <source>
        <dbReference type="ARBA" id="ARBA00022679"/>
    </source>
</evidence>
<dbReference type="InterPro" id="IPR049551">
    <property type="entry name" value="PKS_DH_C"/>
</dbReference>